<evidence type="ECO:0000259" key="8">
    <source>
        <dbReference type="Pfam" id="PF17917"/>
    </source>
</evidence>
<keyword evidence="3" id="KW-0540">Nuclease</keyword>
<dbReference type="InterPro" id="IPR056924">
    <property type="entry name" value="SH3_Tf2-1"/>
</dbReference>
<dbReference type="Gene3D" id="3.30.70.270">
    <property type="match status" value="1"/>
</dbReference>
<dbReference type="SUPFAM" id="SSF56672">
    <property type="entry name" value="DNA/RNA polymerases"/>
    <property type="match status" value="1"/>
</dbReference>
<evidence type="ECO:0000256" key="1">
    <source>
        <dbReference type="ARBA" id="ARBA00022679"/>
    </source>
</evidence>
<dbReference type="Gene3D" id="3.30.420.10">
    <property type="entry name" value="Ribonuclease H-like superfamily/Ribonuclease H"/>
    <property type="match status" value="1"/>
</dbReference>
<evidence type="ECO:0000256" key="2">
    <source>
        <dbReference type="ARBA" id="ARBA00022695"/>
    </source>
</evidence>
<evidence type="ECO:0008006" key="12">
    <source>
        <dbReference type="Google" id="ProtNLM"/>
    </source>
</evidence>
<dbReference type="Pfam" id="PF24626">
    <property type="entry name" value="SH3_Tf2-1"/>
    <property type="match status" value="1"/>
</dbReference>
<evidence type="ECO:0000256" key="6">
    <source>
        <dbReference type="ARBA" id="ARBA00022918"/>
    </source>
</evidence>
<evidence type="ECO:0000313" key="10">
    <source>
        <dbReference type="EMBL" id="KAH0784218.1"/>
    </source>
</evidence>
<sequence length="613" mass="71874">MVLAELKELKEQLKDLLDKSFIRPSISPWRAPVLFVKKKYGSLRMCIYYRQLKQVTIKNKYPIPRIDDLFDQLQGASHFSKIDLRSGYHRLKVRDSDIPKIALRTRYGHYEFVVMSFGLTNAPGTFMDLMNRMFKQYLDLFVIVFIDDILIYSRIEEEHVSHLRVVLHTLKYRQLFAKFNKCEFWLQSVTFLGQIVSSERINVDSQKIEAVKQWPRPTYRYQKFLRPRRLLQKLKVHEKNYPTHDLELPAVVFALNIWRHYLFGVHVEVFTQKELNLHQRRWLEFLKDYDMSVHYHPDSGVMVQNGAESSLVVEVKEKQDSDPILLELKGATKMYPDLREVYWLNGMKRDIADFVAQFPNYQQVKVEHQKPGVDRVTNSSRFLVVKTTNSAEDFAKLYINEITDGQAKRTIQTLENILRACVIDFKGSWDDHLLLIEFAYNNSYHSIIQMAPYEALCGRRYRSLVGWFKVGKVALRGPDSVHYAMEKVQLIRNRLKTTQSRKKSYADVRIRELKFQVDDLVFLKVSTTNRVMRFGKKGKLSPRYVGPYQILKRIGKVSYELELPTDLAAVHPLFHTSLLTKCVGDPTSVLPLESVDVKDSLSYENVLGEILDR</sequence>
<protein>
    <recommendedName>
        <fullName evidence="12">Reverse transcriptase domain-containing protein</fullName>
    </recommendedName>
</protein>
<dbReference type="SUPFAM" id="SSF53098">
    <property type="entry name" value="Ribonuclease H-like"/>
    <property type="match status" value="1"/>
</dbReference>
<evidence type="ECO:0000259" key="7">
    <source>
        <dbReference type="Pfam" id="PF00078"/>
    </source>
</evidence>
<evidence type="ECO:0000313" key="11">
    <source>
        <dbReference type="Proteomes" id="UP000826656"/>
    </source>
</evidence>
<evidence type="ECO:0000256" key="5">
    <source>
        <dbReference type="ARBA" id="ARBA00022801"/>
    </source>
</evidence>
<keyword evidence="6" id="KW-0695">RNA-directed DNA polymerase</keyword>
<dbReference type="PANTHER" id="PTHR24559:SF444">
    <property type="entry name" value="REVERSE TRANSCRIPTASE DOMAIN-CONTAINING PROTEIN"/>
    <property type="match status" value="1"/>
</dbReference>
<accession>A0ABQ7WTY3</accession>
<dbReference type="InterPro" id="IPR043502">
    <property type="entry name" value="DNA/RNA_pol_sf"/>
</dbReference>
<dbReference type="Gene3D" id="1.10.340.70">
    <property type="match status" value="1"/>
</dbReference>
<dbReference type="InterPro" id="IPR000477">
    <property type="entry name" value="RT_dom"/>
</dbReference>
<dbReference type="Gene3D" id="3.10.10.10">
    <property type="entry name" value="HIV Type 1 Reverse Transcriptase, subunit A, domain 1"/>
    <property type="match status" value="1"/>
</dbReference>
<feature type="domain" description="Tf2-1-like SH3-like" evidence="9">
    <location>
        <begin position="519"/>
        <end position="583"/>
    </location>
</feature>
<dbReference type="InterPro" id="IPR041373">
    <property type="entry name" value="RT_RNaseH"/>
</dbReference>
<dbReference type="EMBL" id="JAIVGD010000001">
    <property type="protein sequence ID" value="KAH0784218.1"/>
    <property type="molecule type" value="Genomic_DNA"/>
</dbReference>
<dbReference type="Pfam" id="PF17917">
    <property type="entry name" value="RT_RNaseH"/>
    <property type="match status" value="1"/>
</dbReference>
<organism evidence="10 11">
    <name type="scientific">Solanum tuberosum</name>
    <name type="common">Potato</name>
    <dbReference type="NCBI Taxonomy" id="4113"/>
    <lineage>
        <taxon>Eukaryota</taxon>
        <taxon>Viridiplantae</taxon>
        <taxon>Streptophyta</taxon>
        <taxon>Embryophyta</taxon>
        <taxon>Tracheophyta</taxon>
        <taxon>Spermatophyta</taxon>
        <taxon>Magnoliopsida</taxon>
        <taxon>eudicotyledons</taxon>
        <taxon>Gunneridae</taxon>
        <taxon>Pentapetalae</taxon>
        <taxon>asterids</taxon>
        <taxon>lamiids</taxon>
        <taxon>Solanales</taxon>
        <taxon>Solanaceae</taxon>
        <taxon>Solanoideae</taxon>
        <taxon>Solaneae</taxon>
        <taxon>Solanum</taxon>
    </lineage>
</organism>
<keyword evidence="11" id="KW-1185">Reference proteome</keyword>
<evidence type="ECO:0000256" key="3">
    <source>
        <dbReference type="ARBA" id="ARBA00022722"/>
    </source>
</evidence>
<proteinExistence type="predicted"/>
<dbReference type="InterPro" id="IPR053134">
    <property type="entry name" value="RNA-dir_DNA_polymerase"/>
</dbReference>
<dbReference type="PANTHER" id="PTHR24559">
    <property type="entry name" value="TRANSPOSON TY3-I GAG-POL POLYPROTEIN"/>
    <property type="match status" value="1"/>
</dbReference>
<evidence type="ECO:0000259" key="9">
    <source>
        <dbReference type="Pfam" id="PF24626"/>
    </source>
</evidence>
<dbReference type="InterPro" id="IPR036397">
    <property type="entry name" value="RNaseH_sf"/>
</dbReference>
<dbReference type="Pfam" id="PF00078">
    <property type="entry name" value="RVT_1"/>
    <property type="match status" value="1"/>
</dbReference>
<comment type="caution">
    <text evidence="10">The sequence shown here is derived from an EMBL/GenBank/DDBJ whole genome shotgun (WGS) entry which is preliminary data.</text>
</comment>
<name>A0ABQ7WTY3_SOLTU</name>
<reference evidence="10 11" key="1">
    <citation type="journal article" date="2021" name="bioRxiv">
        <title>Chromosome-scale and haplotype-resolved genome assembly of a tetraploid potato cultivar.</title>
        <authorList>
            <person name="Sun H."/>
            <person name="Jiao W.-B."/>
            <person name="Krause K."/>
            <person name="Campoy J.A."/>
            <person name="Goel M."/>
            <person name="Folz-Donahue K."/>
            <person name="Kukat C."/>
            <person name="Huettel B."/>
            <person name="Schneeberger K."/>
        </authorList>
    </citation>
    <scope>NUCLEOTIDE SEQUENCE [LARGE SCALE GENOMIC DNA]</scope>
    <source>
        <strain evidence="10">SolTubOtavaFocal</strain>
        <tissue evidence="10">Leaves</tissue>
    </source>
</reference>
<evidence type="ECO:0000256" key="4">
    <source>
        <dbReference type="ARBA" id="ARBA00022759"/>
    </source>
</evidence>
<dbReference type="InterPro" id="IPR043128">
    <property type="entry name" value="Rev_trsase/Diguanyl_cyclase"/>
</dbReference>
<feature type="domain" description="Reverse transcriptase RNase H-like" evidence="8">
    <location>
        <begin position="232"/>
        <end position="273"/>
    </location>
</feature>
<dbReference type="Proteomes" id="UP000826656">
    <property type="component" value="Unassembled WGS sequence"/>
</dbReference>
<keyword evidence="5" id="KW-0378">Hydrolase</keyword>
<feature type="domain" description="Reverse transcriptase" evidence="7">
    <location>
        <begin position="36"/>
        <end position="195"/>
    </location>
</feature>
<keyword evidence="1" id="KW-0808">Transferase</keyword>
<gene>
    <name evidence="10" type="ORF">KY290_003816</name>
</gene>
<dbReference type="InterPro" id="IPR012337">
    <property type="entry name" value="RNaseH-like_sf"/>
</dbReference>
<keyword evidence="2" id="KW-0548">Nucleotidyltransferase</keyword>
<dbReference type="CDD" id="cd01647">
    <property type="entry name" value="RT_LTR"/>
    <property type="match status" value="1"/>
</dbReference>
<keyword evidence="4" id="KW-0255">Endonuclease</keyword>